<feature type="region of interest" description="Disordered" evidence="8">
    <location>
        <begin position="25"/>
        <end position="44"/>
    </location>
</feature>
<dbReference type="FunFam" id="3.40.850.10:FF:000012">
    <property type="entry name" value="Kinesin-like protein"/>
    <property type="match status" value="1"/>
</dbReference>
<dbReference type="PROSITE" id="PS50067">
    <property type="entry name" value="KINESIN_MOTOR_2"/>
    <property type="match status" value="1"/>
</dbReference>
<dbReference type="SMART" id="SM00129">
    <property type="entry name" value="KISc"/>
    <property type="match status" value="1"/>
</dbReference>
<accession>A0A1S4C6M8</accession>
<dbReference type="InterPro" id="IPR027640">
    <property type="entry name" value="Kinesin-like_fam"/>
</dbReference>
<dbReference type="GO" id="GO:0007018">
    <property type="term" value="P:microtubule-based movement"/>
    <property type="evidence" value="ECO:0007669"/>
    <property type="project" value="InterPro"/>
</dbReference>
<dbReference type="PANTHER" id="PTHR47971:SF10">
    <property type="entry name" value="KINESIN-13A-LIKE"/>
    <property type="match status" value="1"/>
</dbReference>
<feature type="compositionally biased region" description="Gly residues" evidence="8">
    <location>
        <begin position="483"/>
        <end position="492"/>
    </location>
</feature>
<keyword evidence="2 6" id="KW-0547">Nucleotide-binding</keyword>
<dbReference type="SUPFAM" id="SSF52540">
    <property type="entry name" value="P-loop containing nucleoside triphosphate hydrolases"/>
    <property type="match status" value="1"/>
</dbReference>
<dbReference type="GO" id="GO:0007019">
    <property type="term" value="P:microtubule depolymerization"/>
    <property type="evidence" value="ECO:0000318"/>
    <property type="project" value="GO_Central"/>
</dbReference>
<evidence type="ECO:0000256" key="5">
    <source>
        <dbReference type="ARBA" id="ARBA00061030"/>
    </source>
</evidence>
<evidence type="ECO:0000256" key="3">
    <source>
        <dbReference type="ARBA" id="ARBA00022840"/>
    </source>
</evidence>
<dbReference type="AlphaFoldDB" id="A0A1S4C6M8"/>
<proteinExistence type="inferred from homology"/>
<dbReference type="InterPro" id="IPR001752">
    <property type="entry name" value="Kinesin_motor_dom"/>
</dbReference>
<evidence type="ECO:0000256" key="6">
    <source>
        <dbReference type="PROSITE-ProRule" id="PRU00283"/>
    </source>
</evidence>
<protein>
    <recommendedName>
        <fullName evidence="7">Kinesin-like protein</fullName>
    </recommendedName>
</protein>
<dbReference type="GO" id="GO:1903338">
    <property type="term" value="P:regulation of cell wall organization or biogenesis"/>
    <property type="evidence" value="ECO:0007669"/>
    <property type="project" value="UniProtKB-ARBA"/>
</dbReference>
<dbReference type="OMA" id="TECSDIF"/>
<dbReference type="PaxDb" id="4097-A0A1S4C6M8"/>
<dbReference type="GO" id="GO:0005874">
    <property type="term" value="C:microtubule"/>
    <property type="evidence" value="ECO:0000318"/>
    <property type="project" value="GO_Central"/>
</dbReference>
<dbReference type="GO" id="GO:0005524">
    <property type="term" value="F:ATP binding"/>
    <property type="evidence" value="ECO:0007669"/>
    <property type="project" value="UniProtKB-UniRule"/>
</dbReference>
<feature type="compositionally biased region" description="Basic and acidic residues" evidence="8">
    <location>
        <begin position="439"/>
        <end position="457"/>
    </location>
</feature>
<reference evidence="10" key="1">
    <citation type="submission" date="2025-08" db="UniProtKB">
        <authorList>
            <consortium name="RefSeq"/>
        </authorList>
    </citation>
    <scope>IDENTIFICATION</scope>
</reference>
<dbReference type="Pfam" id="PF00225">
    <property type="entry name" value="Kinesin"/>
    <property type="match status" value="1"/>
</dbReference>
<dbReference type="GO" id="GO:0003777">
    <property type="term" value="F:microtubule motor activity"/>
    <property type="evidence" value="ECO:0000318"/>
    <property type="project" value="GO_Central"/>
</dbReference>
<feature type="compositionally biased region" description="Polar residues" evidence="8">
    <location>
        <begin position="471"/>
        <end position="481"/>
    </location>
</feature>
<evidence type="ECO:0000313" key="10">
    <source>
        <dbReference type="RefSeq" id="XP_016496880.1"/>
    </source>
</evidence>
<feature type="region of interest" description="Disordered" evidence="8">
    <location>
        <begin position="434"/>
        <end position="501"/>
    </location>
</feature>
<evidence type="ECO:0000256" key="2">
    <source>
        <dbReference type="ARBA" id="ARBA00022741"/>
    </source>
</evidence>
<sequence>MDDTELLTEHVISEPFEVSPFMSGVNKAFDSDNDQQQKAQPETDAAAGLSTIEKENNARENNVAKIKVVVRKRPLNRKEVARKEDDVVTVSDNAFLTVHEPKLKVDLTAYVEKHEFCFDAVLDEHVTNDQVYRATVEPIIPTIFQRTKATCFAYGQTGSGKTYTMQPLPLRAADDLVRLLYQPIYRNQKFKLWLSFFEIYGGKLFDLLSDRKKLCMREDGRQQVCIVGLQEFEVSDVQVVKEYIERGSAARSTGSTGANEESSRSHAILQLVIKKHNEVKDSRRNNDGNESKGGKVVGKISFIDLAGSERGADTTDNDRQTRIEGAEINKSLLALKECIRALDNDQLHIPFRGSKLTEVLRDSFVGNSKTVMISCISPNAGSCEHTLNTLRYADRVKSLSKGGNTKKDQSASIIPPIIKEPPLATTFAASVEAENAYEQPRESRVSEASRRVMEKESTSYNSTNDFDKQTSRFSSNHTFNGQEEGGSNFGGTDGDRFEVKNSYGVPAGQRMISASNLQSSTDTEDKVQKVSPPRRKVYRDEKPEKPGKWSRKDVLSSDSFSTSYKQQSASIPNIKSNGSGQNEPSSPPCDENINELLQEEEALMTAHRKEIEDTMDIVREEMKLLAEVDQPGSLIDNYVSQLSYVLSRKAASLVSLQARLSRFQHRLKEQEILSRKRVPR</sequence>
<evidence type="ECO:0000256" key="4">
    <source>
        <dbReference type="ARBA" id="ARBA00023175"/>
    </source>
</evidence>
<dbReference type="PRINTS" id="PR00380">
    <property type="entry name" value="KINESINHEAVY"/>
</dbReference>
<dbReference type="SMR" id="A0A1S4C6M8"/>
<dbReference type="PANTHER" id="PTHR47971">
    <property type="entry name" value="KINESIN-RELATED PROTEIN 6"/>
    <property type="match status" value="1"/>
</dbReference>
<dbReference type="InterPro" id="IPR019821">
    <property type="entry name" value="Kinesin_motor_CS"/>
</dbReference>
<evidence type="ECO:0000256" key="1">
    <source>
        <dbReference type="ARBA" id="ARBA00022701"/>
    </source>
</evidence>
<keyword evidence="3 6" id="KW-0067">ATP-binding</keyword>
<dbReference type="Gene3D" id="3.40.850.10">
    <property type="entry name" value="Kinesin motor domain"/>
    <property type="match status" value="1"/>
</dbReference>
<dbReference type="KEGG" id="nta:107815762"/>
<feature type="domain" description="Kinesin motor" evidence="9">
    <location>
        <begin position="65"/>
        <end position="399"/>
    </location>
</feature>
<feature type="compositionally biased region" description="Basic and acidic residues" evidence="8">
    <location>
        <begin position="538"/>
        <end position="555"/>
    </location>
</feature>
<dbReference type="CDD" id="cd01367">
    <property type="entry name" value="KISc_KIF2_like"/>
    <property type="match status" value="1"/>
</dbReference>
<keyword evidence="1 7" id="KW-0493">Microtubule</keyword>
<dbReference type="GO" id="GO:0008017">
    <property type="term" value="F:microtubule binding"/>
    <property type="evidence" value="ECO:0007669"/>
    <property type="project" value="InterPro"/>
</dbReference>
<dbReference type="PROSITE" id="PS00411">
    <property type="entry name" value="KINESIN_MOTOR_1"/>
    <property type="match status" value="1"/>
</dbReference>
<feature type="binding site" evidence="6">
    <location>
        <begin position="155"/>
        <end position="162"/>
    </location>
    <ligand>
        <name>ATP</name>
        <dbReference type="ChEBI" id="CHEBI:30616"/>
    </ligand>
</feature>
<comment type="similarity">
    <text evidence="5">Belongs to the TRAFAC class myosin-kinesin ATPase superfamily. Kinesin family. KIN-13 subfamily.</text>
</comment>
<organism evidence="10">
    <name type="scientific">Nicotiana tabacum</name>
    <name type="common">Common tobacco</name>
    <dbReference type="NCBI Taxonomy" id="4097"/>
    <lineage>
        <taxon>Eukaryota</taxon>
        <taxon>Viridiplantae</taxon>
        <taxon>Streptophyta</taxon>
        <taxon>Embryophyta</taxon>
        <taxon>Tracheophyta</taxon>
        <taxon>Spermatophyta</taxon>
        <taxon>Magnoliopsida</taxon>
        <taxon>eudicotyledons</taxon>
        <taxon>Gunneridae</taxon>
        <taxon>Pentapetalae</taxon>
        <taxon>asterids</taxon>
        <taxon>lamiids</taxon>
        <taxon>Solanales</taxon>
        <taxon>Solanaceae</taxon>
        <taxon>Nicotianoideae</taxon>
        <taxon>Nicotianeae</taxon>
        <taxon>Nicotiana</taxon>
    </lineage>
</organism>
<name>A0A1S4C6M8_TOBAC</name>
<evidence type="ECO:0000259" key="9">
    <source>
        <dbReference type="PROSITE" id="PS50067"/>
    </source>
</evidence>
<evidence type="ECO:0000256" key="8">
    <source>
        <dbReference type="SAM" id="MobiDB-lite"/>
    </source>
</evidence>
<feature type="compositionally biased region" description="Polar residues" evidence="8">
    <location>
        <begin position="556"/>
        <end position="584"/>
    </location>
</feature>
<dbReference type="OrthoDB" id="3176171at2759"/>
<dbReference type="RefSeq" id="XP_016496880.1">
    <property type="nucleotide sequence ID" value="XM_016641394.1"/>
</dbReference>
<dbReference type="InterPro" id="IPR036961">
    <property type="entry name" value="Kinesin_motor_dom_sf"/>
</dbReference>
<evidence type="ECO:0000256" key="7">
    <source>
        <dbReference type="RuleBase" id="RU000394"/>
    </source>
</evidence>
<dbReference type="InterPro" id="IPR027417">
    <property type="entry name" value="P-loop_NTPase"/>
</dbReference>
<feature type="region of interest" description="Disordered" evidence="8">
    <location>
        <begin position="513"/>
        <end position="589"/>
    </location>
</feature>
<gene>
    <name evidence="10" type="primary">LOC107815762</name>
</gene>
<keyword evidence="4 6" id="KW-0505">Motor protein</keyword>
<dbReference type="STRING" id="4097.A0A1S4C6M8"/>